<feature type="domain" description="Apoptosis-antagonizing transcription factor C-terminal" evidence="2">
    <location>
        <begin position="46"/>
        <end position="100"/>
    </location>
</feature>
<evidence type="ECO:0000313" key="4">
    <source>
        <dbReference type="WBParaSite" id="TREG1_64380.1"/>
    </source>
</evidence>
<organism evidence="3 4">
    <name type="scientific">Trichobilharzia regenti</name>
    <name type="common">Nasal bird schistosome</name>
    <dbReference type="NCBI Taxonomy" id="157069"/>
    <lineage>
        <taxon>Eukaryota</taxon>
        <taxon>Metazoa</taxon>
        <taxon>Spiralia</taxon>
        <taxon>Lophotrochozoa</taxon>
        <taxon>Platyhelminthes</taxon>
        <taxon>Trematoda</taxon>
        <taxon>Digenea</taxon>
        <taxon>Strigeidida</taxon>
        <taxon>Schistosomatoidea</taxon>
        <taxon>Schistosomatidae</taxon>
        <taxon>Trichobilharzia</taxon>
    </lineage>
</organism>
<keyword evidence="3" id="KW-1185">Reference proteome</keyword>
<accession>A0AA85K590</accession>
<dbReference type="AlphaFoldDB" id="A0AA85K590"/>
<evidence type="ECO:0000259" key="2">
    <source>
        <dbReference type="Pfam" id="PF08164"/>
    </source>
</evidence>
<protein>
    <recommendedName>
        <fullName evidence="2">Apoptosis-antagonizing transcription factor C-terminal domain-containing protein</fullName>
    </recommendedName>
</protein>
<feature type="region of interest" description="Disordered" evidence="1">
    <location>
        <begin position="28"/>
        <end position="60"/>
    </location>
</feature>
<evidence type="ECO:0000256" key="1">
    <source>
        <dbReference type="SAM" id="MobiDB-lite"/>
    </source>
</evidence>
<dbReference type="GO" id="GO:0005634">
    <property type="term" value="C:nucleus"/>
    <property type="evidence" value="ECO:0007669"/>
    <property type="project" value="InterPro"/>
</dbReference>
<reference evidence="4" key="2">
    <citation type="submission" date="2023-11" db="UniProtKB">
        <authorList>
            <consortium name="WormBaseParasite"/>
        </authorList>
    </citation>
    <scope>IDENTIFICATION</scope>
</reference>
<dbReference type="Proteomes" id="UP000050795">
    <property type="component" value="Unassembled WGS sequence"/>
</dbReference>
<name>A0AA85K590_TRIRE</name>
<proteinExistence type="predicted"/>
<dbReference type="Pfam" id="PF08164">
    <property type="entry name" value="TRAUB"/>
    <property type="match status" value="1"/>
</dbReference>
<sequence>MPFLNDEEISSDESIECEDVEIDYENLANNEASQLPPPPPTYPPSTQKNSAKKTKNPSELRVSKGRVLNYLRIPKAVDFMSPDLTEYVTETQRASLIAQLKANKD</sequence>
<reference evidence="3" key="1">
    <citation type="submission" date="2022-06" db="EMBL/GenBank/DDBJ databases">
        <authorList>
            <person name="Berger JAMES D."/>
            <person name="Berger JAMES D."/>
        </authorList>
    </citation>
    <scope>NUCLEOTIDE SEQUENCE [LARGE SCALE GENOMIC DNA]</scope>
</reference>
<dbReference type="InterPro" id="IPR012617">
    <property type="entry name" value="AATF_C"/>
</dbReference>
<evidence type="ECO:0000313" key="3">
    <source>
        <dbReference type="Proteomes" id="UP000050795"/>
    </source>
</evidence>
<dbReference type="WBParaSite" id="TREG1_64380.1">
    <property type="protein sequence ID" value="TREG1_64380.1"/>
    <property type="gene ID" value="TREG1_64380"/>
</dbReference>